<dbReference type="NCBIfam" id="TIGR01683">
    <property type="entry name" value="thiS"/>
    <property type="match status" value="1"/>
</dbReference>
<dbReference type="InterPro" id="IPR003749">
    <property type="entry name" value="ThiS/MoaD-like"/>
</dbReference>
<accession>A0A941W4M4</accession>
<dbReference type="InterPro" id="IPR016155">
    <property type="entry name" value="Mopterin_synth/thiamin_S_b"/>
</dbReference>
<dbReference type="Gene3D" id="3.10.20.30">
    <property type="match status" value="1"/>
</dbReference>
<protein>
    <recommendedName>
        <fullName evidence="3">Thiamine biosynthesis protein ThiS</fullName>
    </recommendedName>
</protein>
<dbReference type="PANTHER" id="PTHR34472">
    <property type="entry name" value="SULFUR CARRIER PROTEIN THIS"/>
    <property type="match status" value="1"/>
</dbReference>
<dbReference type="Proteomes" id="UP000722750">
    <property type="component" value="Unassembled WGS sequence"/>
</dbReference>
<dbReference type="SUPFAM" id="SSF54285">
    <property type="entry name" value="MoaD/ThiS"/>
    <property type="match status" value="1"/>
</dbReference>
<dbReference type="Pfam" id="PF02597">
    <property type="entry name" value="ThiS"/>
    <property type="match status" value="1"/>
</dbReference>
<evidence type="ECO:0000313" key="2">
    <source>
        <dbReference type="Proteomes" id="UP000722750"/>
    </source>
</evidence>
<comment type="caution">
    <text evidence="1">The sequence shown here is derived from an EMBL/GenBank/DDBJ whole genome shotgun (WGS) entry which is preliminary data.</text>
</comment>
<dbReference type="PANTHER" id="PTHR34472:SF1">
    <property type="entry name" value="SULFUR CARRIER PROTEIN THIS"/>
    <property type="match status" value="1"/>
</dbReference>
<sequence length="66" mass="7473">MQINVNGKNKECPTETSISKLLESLDIDNRYIAVELNHKIVPRKQFNEEILQENDSLEIVTFVGGG</sequence>
<evidence type="ECO:0008006" key="3">
    <source>
        <dbReference type="Google" id="ProtNLM"/>
    </source>
</evidence>
<dbReference type="InterPro" id="IPR010035">
    <property type="entry name" value="Thi_S"/>
</dbReference>
<dbReference type="CDD" id="cd00565">
    <property type="entry name" value="Ubl_ThiS"/>
    <property type="match status" value="1"/>
</dbReference>
<reference evidence="1" key="1">
    <citation type="journal article" date="2021" name="ISME J.">
        <title>Fine-scale metabolic discontinuity in a stratified prokaryote microbiome of a Red Sea deep halocline.</title>
        <authorList>
            <person name="Michoud G."/>
            <person name="Ngugi D.K."/>
            <person name="Barozzi A."/>
            <person name="Merlino G."/>
            <person name="Calleja M.L."/>
            <person name="Delgado-Huertas A."/>
            <person name="Moran X.A.G."/>
            <person name="Daffonchio D."/>
        </authorList>
    </citation>
    <scope>NUCLEOTIDE SEQUENCE</scope>
    <source>
        <strain evidence="1">SuakinDeep_MAG55_1</strain>
    </source>
</reference>
<proteinExistence type="predicted"/>
<dbReference type="EMBL" id="JAANXD010000075">
    <property type="protein sequence ID" value="MBS1258831.1"/>
    <property type="molecule type" value="Genomic_DNA"/>
</dbReference>
<dbReference type="AlphaFoldDB" id="A0A941W4M4"/>
<name>A0A941W4M4_9BACT</name>
<dbReference type="InterPro" id="IPR012675">
    <property type="entry name" value="Beta-grasp_dom_sf"/>
</dbReference>
<evidence type="ECO:0000313" key="1">
    <source>
        <dbReference type="EMBL" id="MBS1258831.1"/>
    </source>
</evidence>
<organism evidence="1 2">
    <name type="scientific">Candidatus Scalindua arabica</name>
    <dbReference type="NCBI Taxonomy" id="1127984"/>
    <lineage>
        <taxon>Bacteria</taxon>
        <taxon>Pseudomonadati</taxon>
        <taxon>Planctomycetota</taxon>
        <taxon>Candidatus Brocadiia</taxon>
        <taxon>Candidatus Brocadiales</taxon>
        <taxon>Candidatus Scalinduaceae</taxon>
        <taxon>Candidatus Scalindua</taxon>
    </lineage>
</organism>
<gene>
    <name evidence="1" type="ORF">MAG551_01894</name>
</gene>